<dbReference type="Gene3D" id="1.20.1220.20">
    <property type="entry name" value="Uncharcterised protein PF01724"/>
    <property type="match status" value="1"/>
</dbReference>
<proteinExistence type="predicted"/>
<organism evidence="1 2">
    <name type="scientific">Limnofasciculus baicalensis BBK-W-15</name>
    <dbReference type="NCBI Taxonomy" id="2699891"/>
    <lineage>
        <taxon>Bacteria</taxon>
        <taxon>Bacillati</taxon>
        <taxon>Cyanobacteriota</taxon>
        <taxon>Cyanophyceae</taxon>
        <taxon>Coleofasciculales</taxon>
        <taxon>Coleofasciculaceae</taxon>
        <taxon>Limnofasciculus</taxon>
        <taxon>Limnofasciculus baicalensis</taxon>
    </lineage>
</organism>
<protein>
    <submittedName>
        <fullName evidence="1">DUF29 domain-containing protein</fullName>
    </submittedName>
</protein>
<keyword evidence="2" id="KW-1185">Reference proteome</keyword>
<dbReference type="Pfam" id="PF01724">
    <property type="entry name" value="DUF29"/>
    <property type="match status" value="1"/>
</dbReference>
<sequence>MQASETNPKIAILTPNLYETDFYAWTKEQVSLLRNHQWDKIDLFNVIEEIEALGRKERQELRNRLAILLGHLLKWQFQPQKRTNSWFGTIREQRIQIKLLLEDSPSLKSCLDEVFLAAYEIGLALAIKETQLGEQVFPEASPYTLEQTLNPKFLTNILQDPFAPGEGSDLAE</sequence>
<accession>A0AAE3GRQ3</accession>
<name>A0AAE3GRQ3_9CYAN</name>
<reference evidence="1" key="1">
    <citation type="submission" date="2022-06" db="EMBL/GenBank/DDBJ databases">
        <title>New cyanobacteria of genus Symplocastrum in benthos of Lake Baikal.</title>
        <authorList>
            <person name="Sorokovikova E."/>
            <person name="Tikhonova I."/>
            <person name="Krasnopeev A."/>
            <person name="Evseev P."/>
            <person name="Gladkikh A."/>
            <person name="Belykh O."/>
        </authorList>
    </citation>
    <scope>NUCLEOTIDE SEQUENCE</scope>
    <source>
        <strain evidence="1">BBK-W-15</strain>
    </source>
</reference>
<evidence type="ECO:0000313" key="1">
    <source>
        <dbReference type="EMBL" id="MCP2729069.1"/>
    </source>
</evidence>
<dbReference type="InterPro" id="IPR002636">
    <property type="entry name" value="DUF29"/>
</dbReference>
<dbReference type="PANTHER" id="PTHR34235">
    <property type="entry name" value="SLR1203 PROTEIN-RELATED"/>
    <property type="match status" value="1"/>
</dbReference>
<dbReference type="AlphaFoldDB" id="A0AAE3GRQ3"/>
<comment type="caution">
    <text evidence="1">The sequence shown here is derived from an EMBL/GenBank/DDBJ whole genome shotgun (WGS) entry which is preliminary data.</text>
</comment>
<dbReference type="EMBL" id="JAMZMM010000091">
    <property type="protein sequence ID" value="MCP2729069.1"/>
    <property type="molecule type" value="Genomic_DNA"/>
</dbReference>
<gene>
    <name evidence="1" type="ORF">NJ959_11430</name>
</gene>
<evidence type="ECO:0000313" key="2">
    <source>
        <dbReference type="Proteomes" id="UP001204953"/>
    </source>
</evidence>
<dbReference type="PANTHER" id="PTHR34235:SF4">
    <property type="entry name" value="SLR0291 PROTEIN"/>
    <property type="match status" value="1"/>
</dbReference>
<dbReference type="Proteomes" id="UP001204953">
    <property type="component" value="Unassembled WGS sequence"/>
</dbReference>